<sequence length="90" mass="9956">QPFKSGLVHFLAALGVNLDTLQLRTAPEYSSLLSLLVYCMQVLAAEAFFPTEQRDKQGAAETRMLLQQRSCHLVDGSHSPMSVMLSLLAY</sequence>
<proteinExistence type="predicted"/>
<dbReference type="EMBL" id="ML978640">
    <property type="protein sequence ID" value="KAF2022458.1"/>
    <property type="molecule type" value="Genomic_DNA"/>
</dbReference>
<keyword evidence="2" id="KW-1185">Reference proteome</keyword>
<gene>
    <name evidence="1" type="ORF">EK21DRAFT_15273</name>
</gene>
<protein>
    <submittedName>
        <fullName evidence="1">Uncharacterized protein</fullName>
    </submittedName>
</protein>
<feature type="non-terminal residue" evidence="1">
    <location>
        <position position="90"/>
    </location>
</feature>
<dbReference type="AlphaFoldDB" id="A0A9P4LET3"/>
<dbReference type="Proteomes" id="UP000799777">
    <property type="component" value="Unassembled WGS sequence"/>
</dbReference>
<name>A0A9P4LET3_9PLEO</name>
<reference evidence="1" key="1">
    <citation type="journal article" date="2020" name="Stud. Mycol.">
        <title>101 Dothideomycetes genomes: a test case for predicting lifestyles and emergence of pathogens.</title>
        <authorList>
            <person name="Haridas S."/>
            <person name="Albert R."/>
            <person name="Binder M."/>
            <person name="Bloem J."/>
            <person name="Labutti K."/>
            <person name="Salamov A."/>
            <person name="Andreopoulos B."/>
            <person name="Baker S."/>
            <person name="Barry K."/>
            <person name="Bills G."/>
            <person name="Bluhm B."/>
            <person name="Cannon C."/>
            <person name="Castanera R."/>
            <person name="Culley D."/>
            <person name="Daum C."/>
            <person name="Ezra D."/>
            <person name="Gonzalez J."/>
            <person name="Henrissat B."/>
            <person name="Kuo A."/>
            <person name="Liang C."/>
            <person name="Lipzen A."/>
            <person name="Lutzoni F."/>
            <person name="Magnuson J."/>
            <person name="Mondo S."/>
            <person name="Nolan M."/>
            <person name="Ohm R."/>
            <person name="Pangilinan J."/>
            <person name="Park H.-J."/>
            <person name="Ramirez L."/>
            <person name="Alfaro M."/>
            <person name="Sun H."/>
            <person name="Tritt A."/>
            <person name="Yoshinaga Y."/>
            <person name="Zwiers L.-H."/>
            <person name="Turgeon B."/>
            <person name="Goodwin S."/>
            <person name="Spatafora J."/>
            <person name="Crous P."/>
            <person name="Grigoriev I."/>
        </authorList>
    </citation>
    <scope>NUCLEOTIDE SEQUENCE</scope>
    <source>
        <strain evidence="1">CBS 110217</strain>
    </source>
</reference>
<organism evidence="1 2">
    <name type="scientific">Setomelanomma holmii</name>
    <dbReference type="NCBI Taxonomy" id="210430"/>
    <lineage>
        <taxon>Eukaryota</taxon>
        <taxon>Fungi</taxon>
        <taxon>Dikarya</taxon>
        <taxon>Ascomycota</taxon>
        <taxon>Pezizomycotina</taxon>
        <taxon>Dothideomycetes</taxon>
        <taxon>Pleosporomycetidae</taxon>
        <taxon>Pleosporales</taxon>
        <taxon>Pleosporineae</taxon>
        <taxon>Phaeosphaeriaceae</taxon>
        <taxon>Setomelanomma</taxon>
    </lineage>
</organism>
<evidence type="ECO:0000313" key="1">
    <source>
        <dbReference type="EMBL" id="KAF2022458.1"/>
    </source>
</evidence>
<comment type="caution">
    <text evidence="1">The sequence shown here is derived from an EMBL/GenBank/DDBJ whole genome shotgun (WGS) entry which is preliminary data.</text>
</comment>
<dbReference type="OrthoDB" id="3692397at2759"/>
<feature type="non-terminal residue" evidence="1">
    <location>
        <position position="1"/>
    </location>
</feature>
<evidence type="ECO:0000313" key="2">
    <source>
        <dbReference type="Proteomes" id="UP000799777"/>
    </source>
</evidence>
<accession>A0A9P4LET3</accession>